<protein>
    <recommendedName>
        <fullName evidence="7">RING-type domain-containing protein</fullName>
    </recommendedName>
</protein>
<evidence type="ECO:0000256" key="2">
    <source>
        <dbReference type="ARBA" id="ARBA00022771"/>
    </source>
</evidence>
<feature type="region of interest" description="Disordered" evidence="6">
    <location>
        <begin position="404"/>
        <end position="433"/>
    </location>
</feature>
<dbReference type="InterPro" id="IPR017907">
    <property type="entry name" value="Znf_RING_CS"/>
</dbReference>
<dbReference type="InterPro" id="IPR051051">
    <property type="entry name" value="E3_ubiq-ligase_TRIM/RNF"/>
</dbReference>
<keyword evidence="3" id="KW-0862">Zinc</keyword>
<sequence>MGRITRTSRTRRSWSQMGCKAPEFTNVSQRVRQEALRDHQPEPPQGSCWQTCIVEKYIAKKNRFKVTTEHTHETFLVGRDNLKRRDRTPDDPGYYVTFEDGEYKCHTIMAYGAVKKTVFGCTRLGRACAGGPDAVPGGPLPRLPRRDGRRRPPAAPAAALSQPAREQEGGAPQAEPGLDQLALPLAALPVGEVYLVVVQAEAVRDPGEAPLLPPLPVLRVIPRGALPVPLPFLGLVPPLAPPAPLVPPVLPRARREVLAQLLPPSPVRREQHAHGIPAPAHLRHTYPDVPPGRGLVAARPVSGARDDLALRPPPHPDLAGVQGPAEVREDVLLVQLRVVVLHHPFLPGRAEPLPAVLLVGQDELEVTTELVVVRRGRGRGGVRGGPNSHDGVYAFKRVSATLFRRRSKSTVHPPTADPPSRPLGPVPDPEGQRQCVWSARGSQHDSQHGEQLTATQLGRLLLSPCTRDSLLGLNGFAGLLSVTCSRNHEDLRGVRPRARQEPLQQQAVAAVEAEAAVRSLGSGAQAKARRNDVGCTKKSAKGQADGDDEICSICLDVYDNPVQLPCGHSFCEACLDGWHKKSKYDVHQPRNCPVCRHRAKPSKEVISQICAYTAQANDSVLREEDKVGSEVRRQELWSSLLNKGHTEEEIEDMVQEYRDSQNLIPEAIADSLQYGDSQGVLDWLGSPVDAGKLNCVYYGEATMLHITAMDRNTELATLLLQYGADIDAYDATGATSILKALRESGGIVNETVTLLYEWGASLEHHLTGEDGAKTNELLIAPTPMFQNGLVRRRCEIVELDLRKDLIGQTCIVEKYIAKKDRYKVTTEHARETFLVGRDNLKRRDRTPEDPGYYVTFEDWVYKRHTFESNEECQEFVRSLRCS</sequence>
<evidence type="ECO:0000256" key="3">
    <source>
        <dbReference type="ARBA" id="ARBA00022833"/>
    </source>
</evidence>
<dbReference type="Pfam" id="PF13445">
    <property type="entry name" value="zf-RING_UBOX"/>
    <property type="match status" value="1"/>
</dbReference>
<proteinExistence type="predicted"/>
<accession>K0RJU2</accession>
<evidence type="ECO:0000313" key="9">
    <source>
        <dbReference type="Proteomes" id="UP000266841"/>
    </source>
</evidence>
<dbReference type="InterPro" id="IPR036770">
    <property type="entry name" value="Ankyrin_rpt-contain_sf"/>
</dbReference>
<feature type="domain" description="RING-type" evidence="7">
    <location>
        <begin position="551"/>
        <end position="596"/>
    </location>
</feature>
<dbReference type="AlphaFoldDB" id="K0RJU2"/>
<dbReference type="PROSITE" id="PS00518">
    <property type="entry name" value="ZF_RING_1"/>
    <property type="match status" value="1"/>
</dbReference>
<keyword evidence="9" id="KW-1185">Reference proteome</keyword>
<dbReference type="SMART" id="SM00184">
    <property type="entry name" value="RING"/>
    <property type="match status" value="1"/>
</dbReference>
<dbReference type="InterPro" id="IPR001841">
    <property type="entry name" value="Znf_RING"/>
</dbReference>
<keyword evidence="2 5" id="KW-0863">Zinc-finger</keyword>
<dbReference type="EMBL" id="AGNL01047433">
    <property type="protein sequence ID" value="EJK46967.1"/>
    <property type="molecule type" value="Genomic_DNA"/>
</dbReference>
<comment type="caution">
    <text evidence="8">The sequence shown here is derived from an EMBL/GenBank/DDBJ whole genome shotgun (WGS) entry which is preliminary data.</text>
</comment>
<dbReference type="OrthoDB" id="1305878at2759"/>
<reference evidence="8 9" key="1">
    <citation type="journal article" date="2012" name="Genome Biol.">
        <title>Genome and low-iron response of an oceanic diatom adapted to chronic iron limitation.</title>
        <authorList>
            <person name="Lommer M."/>
            <person name="Specht M."/>
            <person name="Roy A.S."/>
            <person name="Kraemer L."/>
            <person name="Andreson R."/>
            <person name="Gutowska M.A."/>
            <person name="Wolf J."/>
            <person name="Bergner S.V."/>
            <person name="Schilhabel M.B."/>
            <person name="Klostermeier U.C."/>
            <person name="Beiko R.G."/>
            <person name="Rosenstiel P."/>
            <person name="Hippler M."/>
            <person name="Laroche J."/>
        </authorList>
    </citation>
    <scope>NUCLEOTIDE SEQUENCE [LARGE SCALE GENOMIC DNA]</scope>
    <source>
        <strain evidence="8 9">CCMP1005</strain>
    </source>
</reference>
<evidence type="ECO:0000313" key="8">
    <source>
        <dbReference type="EMBL" id="EJK46967.1"/>
    </source>
</evidence>
<evidence type="ECO:0000256" key="1">
    <source>
        <dbReference type="ARBA" id="ARBA00022723"/>
    </source>
</evidence>
<keyword evidence="1" id="KW-0479">Metal-binding</keyword>
<organism evidence="8 9">
    <name type="scientific">Thalassiosira oceanica</name>
    <name type="common">Marine diatom</name>
    <dbReference type="NCBI Taxonomy" id="159749"/>
    <lineage>
        <taxon>Eukaryota</taxon>
        <taxon>Sar</taxon>
        <taxon>Stramenopiles</taxon>
        <taxon>Ochrophyta</taxon>
        <taxon>Bacillariophyta</taxon>
        <taxon>Coscinodiscophyceae</taxon>
        <taxon>Thalassiosirophycidae</taxon>
        <taxon>Thalassiosirales</taxon>
        <taxon>Thalassiosiraceae</taxon>
        <taxon>Thalassiosira</taxon>
    </lineage>
</organism>
<keyword evidence="4" id="KW-0040">ANK repeat</keyword>
<dbReference type="InterPro" id="IPR013083">
    <property type="entry name" value="Znf_RING/FYVE/PHD"/>
</dbReference>
<dbReference type="GO" id="GO:0008270">
    <property type="term" value="F:zinc ion binding"/>
    <property type="evidence" value="ECO:0007669"/>
    <property type="project" value="UniProtKB-KW"/>
</dbReference>
<feature type="compositionally biased region" description="Pro residues" evidence="6">
    <location>
        <begin position="415"/>
        <end position="428"/>
    </location>
</feature>
<evidence type="ECO:0000259" key="7">
    <source>
        <dbReference type="PROSITE" id="PS50089"/>
    </source>
</evidence>
<dbReference type="eggNOG" id="ENOG502SC5Q">
    <property type="taxonomic scope" value="Eukaryota"/>
</dbReference>
<dbReference type="Gene3D" id="3.30.40.10">
    <property type="entry name" value="Zinc/RING finger domain, C3HC4 (zinc finger)"/>
    <property type="match status" value="1"/>
</dbReference>
<dbReference type="PROSITE" id="PS50297">
    <property type="entry name" value="ANK_REP_REGION"/>
    <property type="match status" value="1"/>
</dbReference>
<dbReference type="PROSITE" id="PS50089">
    <property type="entry name" value="ZF_RING_2"/>
    <property type="match status" value="1"/>
</dbReference>
<feature type="region of interest" description="Disordered" evidence="6">
    <location>
        <begin position="130"/>
        <end position="176"/>
    </location>
</feature>
<dbReference type="Proteomes" id="UP000266841">
    <property type="component" value="Unassembled WGS sequence"/>
</dbReference>
<dbReference type="SUPFAM" id="SSF57850">
    <property type="entry name" value="RING/U-box"/>
    <property type="match status" value="1"/>
</dbReference>
<evidence type="ECO:0000256" key="4">
    <source>
        <dbReference type="PROSITE-ProRule" id="PRU00023"/>
    </source>
</evidence>
<evidence type="ECO:0000256" key="6">
    <source>
        <dbReference type="SAM" id="MobiDB-lite"/>
    </source>
</evidence>
<gene>
    <name evidence="8" type="ORF">THAOC_34345</name>
</gene>
<dbReference type="InterPro" id="IPR002110">
    <property type="entry name" value="Ankyrin_rpt"/>
</dbReference>
<dbReference type="PANTHER" id="PTHR25465">
    <property type="entry name" value="B-BOX DOMAIN CONTAINING"/>
    <property type="match status" value="1"/>
</dbReference>
<dbReference type="InterPro" id="IPR027370">
    <property type="entry name" value="Znf-RING_euk"/>
</dbReference>
<dbReference type="Gene3D" id="1.25.40.20">
    <property type="entry name" value="Ankyrin repeat-containing domain"/>
    <property type="match status" value="1"/>
</dbReference>
<name>K0RJU2_THAOC</name>
<evidence type="ECO:0000256" key="5">
    <source>
        <dbReference type="PROSITE-ProRule" id="PRU00175"/>
    </source>
</evidence>
<dbReference type="PROSITE" id="PS50088">
    <property type="entry name" value="ANK_REPEAT"/>
    <property type="match status" value="1"/>
</dbReference>
<feature type="repeat" description="ANK" evidence="4">
    <location>
        <begin position="699"/>
        <end position="731"/>
    </location>
</feature>
<dbReference type="PANTHER" id="PTHR25465:SF14">
    <property type="entry name" value="E3 UBIQUITIN-PROTEIN LIGASE TRIM65"/>
    <property type="match status" value="1"/>
</dbReference>
<dbReference type="SUPFAM" id="SSF48403">
    <property type="entry name" value="Ankyrin repeat"/>
    <property type="match status" value="1"/>
</dbReference>